<name>A0A450UHK3_9GAMM</name>
<dbReference type="PANTHER" id="PTHR10098:SF108">
    <property type="entry name" value="TETRATRICOPEPTIDE REPEAT PROTEIN 28"/>
    <property type="match status" value="1"/>
</dbReference>
<reference evidence="4" key="1">
    <citation type="submission" date="2019-02" db="EMBL/GenBank/DDBJ databases">
        <authorList>
            <person name="Gruber-Vodicka R. H."/>
            <person name="Seah K. B. B."/>
        </authorList>
    </citation>
    <scope>NUCLEOTIDE SEQUENCE</scope>
    <source>
        <strain evidence="4">BECK_M6</strain>
    </source>
</reference>
<dbReference type="InterPro" id="IPR027417">
    <property type="entry name" value="P-loop_NTPase"/>
</dbReference>
<organism evidence="4">
    <name type="scientific">Candidatus Kentrum sp. LFY</name>
    <dbReference type="NCBI Taxonomy" id="2126342"/>
    <lineage>
        <taxon>Bacteria</taxon>
        <taxon>Pseudomonadati</taxon>
        <taxon>Pseudomonadota</taxon>
        <taxon>Gammaproteobacteria</taxon>
        <taxon>Candidatus Kentrum</taxon>
    </lineage>
</organism>
<proteinExistence type="predicted"/>
<dbReference type="Pfam" id="PF13191">
    <property type="entry name" value="AAA_16"/>
    <property type="match status" value="1"/>
</dbReference>
<dbReference type="Pfam" id="PF13424">
    <property type="entry name" value="TPR_12"/>
    <property type="match status" value="3"/>
</dbReference>
<evidence type="ECO:0000259" key="3">
    <source>
        <dbReference type="Pfam" id="PF13191"/>
    </source>
</evidence>
<dbReference type="Pfam" id="PF13374">
    <property type="entry name" value="TPR_10"/>
    <property type="match status" value="1"/>
</dbReference>
<dbReference type="InterPro" id="IPR011990">
    <property type="entry name" value="TPR-like_helical_dom_sf"/>
</dbReference>
<dbReference type="InterPro" id="IPR024983">
    <property type="entry name" value="CHAT_dom"/>
</dbReference>
<evidence type="ECO:0000256" key="1">
    <source>
        <dbReference type="SAM" id="MobiDB-lite"/>
    </source>
</evidence>
<gene>
    <name evidence="4" type="ORF">BECKLFY1418A_GA0070994_10205</name>
</gene>
<accession>A0A450UHK3</accession>
<feature type="domain" description="Orc1-like AAA ATPase" evidence="3">
    <location>
        <begin position="470"/>
        <end position="595"/>
    </location>
</feature>
<dbReference type="InterPro" id="IPR019734">
    <property type="entry name" value="TPR_rpt"/>
</dbReference>
<dbReference type="Gene3D" id="1.25.40.10">
    <property type="entry name" value="Tetratricopeptide repeat domain"/>
    <property type="match status" value="1"/>
</dbReference>
<dbReference type="SUPFAM" id="SSF48452">
    <property type="entry name" value="TPR-like"/>
    <property type="match status" value="2"/>
</dbReference>
<dbReference type="EMBL" id="CAADFH010000020">
    <property type="protein sequence ID" value="VFJ92016.1"/>
    <property type="molecule type" value="Genomic_DNA"/>
</dbReference>
<sequence length="1217" mass="133995">METRVAVIQGFRARSSINETSGIPSREHMLANCSNSESKPMPAHAAAPFLIMPPADTLARHPHLKQLAGALSLKYIHHHVVSDDDLATVGAALWQALATETGFEHDFDTALRDAGQRVLPIIIRSDRPALLALPWEALHHPQHGFLGRGKGFTISRRMPGNRASGARPGPPVNRPDKHGFLHRLKALVSRHSDRQPFLDATEPPPPKGPIRVLLFTSLPDDLDAERERLDVEAEEIDVLEALDPGIAEGWVDLTVPDDGRFERFRSLLDKQEFHLVFLSGHGVFREGNVRAGQPGAWFRFEGADGRGHEVEAHDIAECFRGTGVRCVVLISCESGRGSSEDLNVGLAACLHGLGIPFVIGMRESVFDRAGTRFARAFCDAIGRRERVDVAVQAARRAIIQPFSDGEILRDGTTAGSTEAIPELTHGQWCLPLLYSQQPDAPLVDWAFTPQAPARTARYRDSLAGIAVPRQFIGRRRELRELMQAMARGTRQLLITGPGGQGKTALAGRLARRLEAGGDTLIAWSARDPHEDSWQQFLGRVQLRFLDDPLRERVQREQGACHTPEETADVILGALLEATHGKLVLFLDNLETLQDPGTGALNHEGLTAWLVACGRLGKNGPRLLLTSRIALPSSRQGGMSGPGPRDGKDPEMPGTGPFVHHPLAIPSYGDFLRYWQELAGESNRTGHRQPAWRWRPYRALGGNFKGLELFTHGLDSRVADRAAEEEAFLRHLESARAELRAYMAVERVVGWLEPDAARLLERLTVYEHPVVDDGVQAVALDLADWAAGLQRLALLSLVDVELDHDLELPRYRVTPLVADWLREAKGEPPLALRERAARYQQWAFEHLDSSLNQALITHAALMAAELTEEAHVFALGAIVPWFLRVGMYRTLLADWLPGMRQSRVPRTRARALNESGTCCFHLGDYGQALSYFTESLAIRRDIGDRKGEGTTLNNLSQIHDARGEFDEALGYLGQSLAIRRDIGDRQGEGRTLNNISQIHKARGDLDEALDYLTESLAIQRDIGDRKGEGTTLNNIAGIHQSRGELDEALAYLGQSLAIFRDIGDRQGEGATLNNIAAIHQTRGELDEALGYLTESLAIFRDIGDRKGEGTTLNNISQIHKARGELDEALDYLGQSLAIQRDIGDRAGVCATLFNIGHIHLERGEHRAALEKFVTVYRMAREIGLAEVLGALDKLAHGLGVPEGEDGLAFWEGLAGKGE</sequence>
<dbReference type="PANTHER" id="PTHR10098">
    <property type="entry name" value="RAPSYN-RELATED"/>
    <property type="match status" value="1"/>
</dbReference>
<dbReference type="SUPFAM" id="SSF52540">
    <property type="entry name" value="P-loop containing nucleoside triphosphate hydrolases"/>
    <property type="match status" value="1"/>
</dbReference>
<evidence type="ECO:0000259" key="2">
    <source>
        <dbReference type="Pfam" id="PF12770"/>
    </source>
</evidence>
<dbReference type="Gene3D" id="3.40.50.300">
    <property type="entry name" value="P-loop containing nucleotide triphosphate hydrolases"/>
    <property type="match status" value="1"/>
</dbReference>
<feature type="region of interest" description="Disordered" evidence="1">
    <location>
        <begin position="631"/>
        <end position="655"/>
    </location>
</feature>
<dbReference type="AlphaFoldDB" id="A0A450UHK3"/>
<evidence type="ECO:0000313" key="4">
    <source>
        <dbReference type="EMBL" id="VFJ92016.1"/>
    </source>
</evidence>
<dbReference type="InterPro" id="IPR041664">
    <property type="entry name" value="AAA_16"/>
</dbReference>
<feature type="domain" description="CHAT" evidence="2">
    <location>
        <begin position="90"/>
        <end position="445"/>
    </location>
</feature>
<dbReference type="SMART" id="SM00028">
    <property type="entry name" value="TPR"/>
    <property type="match status" value="7"/>
</dbReference>
<dbReference type="Pfam" id="PF12770">
    <property type="entry name" value="CHAT"/>
    <property type="match status" value="1"/>
</dbReference>
<protein>
    <submittedName>
        <fullName evidence="4">AAA ATPase domain-containing protein</fullName>
    </submittedName>
</protein>